<dbReference type="KEGG" id="nio:NITINOP_2919"/>
<gene>
    <name evidence="1" type="ORF">NITINOP_2919</name>
</gene>
<accession>A0A0S4KTX2</accession>
<evidence type="ECO:0000313" key="2">
    <source>
        <dbReference type="Proteomes" id="UP000066284"/>
    </source>
</evidence>
<dbReference type="Proteomes" id="UP000066284">
    <property type="component" value="Chromosome 1"/>
</dbReference>
<dbReference type="AlphaFoldDB" id="A0A0S4KTX2"/>
<reference evidence="2" key="1">
    <citation type="submission" date="2015-09" db="EMBL/GenBank/DDBJ databases">
        <authorList>
            <person name="Daims H."/>
        </authorList>
    </citation>
    <scope>NUCLEOTIDE SEQUENCE [LARGE SCALE GENOMIC DNA]</scope>
</reference>
<name>A0A0S4KTX2_9BACT</name>
<dbReference type="EMBL" id="LN885086">
    <property type="protein sequence ID" value="CUQ67891.1"/>
    <property type="molecule type" value="Genomic_DNA"/>
</dbReference>
<protein>
    <submittedName>
        <fullName evidence="1">Uncharacterized protein</fullName>
    </submittedName>
</protein>
<proteinExistence type="predicted"/>
<evidence type="ECO:0000313" key="1">
    <source>
        <dbReference type="EMBL" id="CUQ67891.1"/>
    </source>
</evidence>
<keyword evidence="2" id="KW-1185">Reference proteome</keyword>
<organism evidence="1 2">
    <name type="scientific">Candidatus Nitrospira inopinata</name>
    <dbReference type="NCBI Taxonomy" id="1715989"/>
    <lineage>
        <taxon>Bacteria</taxon>
        <taxon>Pseudomonadati</taxon>
        <taxon>Nitrospirota</taxon>
        <taxon>Nitrospiria</taxon>
        <taxon>Nitrospirales</taxon>
        <taxon>Nitrospiraceae</taxon>
        <taxon>Nitrospira</taxon>
    </lineage>
</organism>
<sequence>MTSSVPMSTLEISIGTKPCDEFLSTVGPEELSFRMIGNTPPLSVSVKLVSDLLKPSVFTLARL</sequence>